<keyword evidence="1" id="KW-0732">Signal</keyword>
<evidence type="ECO:0000256" key="1">
    <source>
        <dbReference type="SAM" id="SignalP"/>
    </source>
</evidence>
<dbReference type="STRING" id="316274.Haur_4410"/>
<sequence>MQRRSNYWFLLISFVLAACGQPDSLLSTSPTVTMADQANPTSTPINGGQSSDLAIIEQLQRPAQSQPYEFAPNPMSANINDWLRILMPKVMLDQLMTLDLDSNSNPNDLPIKAIDDYFTDTPIDKLIEHYRTSLAATNWIAQPIQHINPQDTTLIFEHEQTQLYIFIFTPMNTDQLFVSIKLLQTNHSRPNLELPLVNTSDIFTTHDVRFPSDTTINNELLNDPARGELLKRDLLMPIRQLQSFWPGEITLEASLVAETFGSQQITYDLAKAISELGGWQASNTLLGSDSYIGPPLLRFVDNTIQVLLMNQLSEHEYLAQSSPNDWLLGMHLLTLRSSEQPNFTLDPSFFSPIEALEIPTQPDQQDYQLGTDRLVDSLLYGWQHNQITKTKLQAYINTNYPPESACSPSTTNPNSNIRYSVFSSDSNPSQISATYKQTLTEPNNWNNLEDDTTFAFYGVRTEQGYHGGTLSLIERSRYNLQLSGSIGIISESTPNSVPQISFRGQEYPSYIGVAWLVEPITHSLPLLPDAMVFNSVSHERFNGYAYGWLRSLNYQRSSNDCKEITYIDGVQALVIDSSDLTLAPNFYDPILLGQGWQKIVMSDQHHRYIKTEQDGKVINTINIRWQLGSRITGDIIQVVMIDSSITYR</sequence>
<dbReference type="Proteomes" id="UP000000787">
    <property type="component" value="Chromosome"/>
</dbReference>
<reference evidence="2 3" key="1">
    <citation type="journal article" date="2011" name="Stand. Genomic Sci.">
        <title>Complete genome sequence of the filamentous gliding predatory bacterium Herpetosiphon aurantiacus type strain (114-95(T)).</title>
        <authorList>
            <person name="Kiss H."/>
            <person name="Nett M."/>
            <person name="Domin N."/>
            <person name="Martin K."/>
            <person name="Maresca J.A."/>
            <person name="Copeland A."/>
            <person name="Lapidus A."/>
            <person name="Lucas S."/>
            <person name="Berry K.W."/>
            <person name="Glavina Del Rio T."/>
            <person name="Dalin E."/>
            <person name="Tice H."/>
            <person name="Pitluck S."/>
            <person name="Richardson P."/>
            <person name="Bruce D."/>
            <person name="Goodwin L."/>
            <person name="Han C."/>
            <person name="Detter J.C."/>
            <person name="Schmutz J."/>
            <person name="Brettin T."/>
            <person name="Land M."/>
            <person name="Hauser L."/>
            <person name="Kyrpides N.C."/>
            <person name="Ivanova N."/>
            <person name="Goker M."/>
            <person name="Woyke T."/>
            <person name="Klenk H.P."/>
            <person name="Bryant D.A."/>
        </authorList>
    </citation>
    <scope>NUCLEOTIDE SEQUENCE [LARGE SCALE GENOMIC DNA]</scope>
    <source>
        <strain evidence="3">ATCC 23779 / DSM 785 / 114-95</strain>
    </source>
</reference>
<dbReference type="BioCyc" id="HAUR316274:GHYA-4465-MONOMER"/>
<protein>
    <recommendedName>
        <fullName evidence="4">Lipoprotein</fullName>
    </recommendedName>
</protein>
<dbReference type="AlphaFoldDB" id="A9AZ02"/>
<feature type="chain" id="PRO_5002735116" description="Lipoprotein" evidence="1">
    <location>
        <begin position="18"/>
        <end position="648"/>
    </location>
</feature>
<proteinExistence type="predicted"/>
<organism evidence="2 3">
    <name type="scientific">Herpetosiphon aurantiacus (strain ATCC 23779 / DSM 785 / 114-95)</name>
    <dbReference type="NCBI Taxonomy" id="316274"/>
    <lineage>
        <taxon>Bacteria</taxon>
        <taxon>Bacillati</taxon>
        <taxon>Chloroflexota</taxon>
        <taxon>Chloroflexia</taxon>
        <taxon>Herpetosiphonales</taxon>
        <taxon>Herpetosiphonaceae</taxon>
        <taxon>Herpetosiphon</taxon>
    </lineage>
</organism>
<name>A9AZ02_HERA2</name>
<dbReference type="HOGENOM" id="CLU_422606_0_0_0"/>
<accession>A9AZ02</accession>
<dbReference type="PROSITE" id="PS51257">
    <property type="entry name" value="PROKAR_LIPOPROTEIN"/>
    <property type="match status" value="1"/>
</dbReference>
<keyword evidence="3" id="KW-1185">Reference proteome</keyword>
<evidence type="ECO:0000313" key="3">
    <source>
        <dbReference type="Proteomes" id="UP000000787"/>
    </source>
</evidence>
<evidence type="ECO:0000313" key="2">
    <source>
        <dbReference type="EMBL" id="ABX07042.1"/>
    </source>
</evidence>
<evidence type="ECO:0008006" key="4">
    <source>
        <dbReference type="Google" id="ProtNLM"/>
    </source>
</evidence>
<feature type="signal peptide" evidence="1">
    <location>
        <begin position="1"/>
        <end position="17"/>
    </location>
</feature>
<dbReference type="InParanoid" id="A9AZ02"/>
<dbReference type="EMBL" id="CP000875">
    <property type="protein sequence ID" value="ABX07042.1"/>
    <property type="molecule type" value="Genomic_DNA"/>
</dbReference>
<dbReference type="KEGG" id="hau:Haur_4410"/>
<gene>
    <name evidence="2" type="ordered locus">Haur_4410</name>
</gene>